<reference evidence="1 2" key="1">
    <citation type="journal article" date="2017" name="Mol. Plant">
        <title>The Genome of Medicinal Plant Macleaya cordata Provides New Insights into Benzylisoquinoline Alkaloids Metabolism.</title>
        <authorList>
            <person name="Liu X."/>
            <person name="Liu Y."/>
            <person name="Huang P."/>
            <person name="Ma Y."/>
            <person name="Qing Z."/>
            <person name="Tang Q."/>
            <person name="Cao H."/>
            <person name="Cheng P."/>
            <person name="Zheng Y."/>
            <person name="Yuan Z."/>
            <person name="Zhou Y."/>
            <person name="Liu J."/>
            <person name="Tang Z."/>
            <person name="Zhuo Y."/>
            <person name="Zhang Y."/>
            <person name="Yu L."/>
            <person name="Huang J."/>
            <person name="Yang P."/>
            <person name="Peng Q."/>
            <person name="Zhang J."/>
            <person name="Jiang W."/>
            <person name="Zhang Z."/>
            <person name="Lin K."/>
            <person name="Ro D.K."/>
            <person name="Chen X."/>
            <person name="Xiong X."/>
            <person name="Shang Y."/>
            <person name="Huang S."/>
            <person name="Zeng J."/>
        </authorList>
    </citation>
    <scope>NUCLEOTIDE SEQUENCE [LARGE SCALE GENOMIC DNA]</scope>
    <source>
        <strain evidence="2">cv. BLH2017</strain>
        <tissue evidence="1">Root</tissue>
    </source>
</reference>
<gene>
    <name evidence="1" type="ORF">BVC80_1619g11</name>
</gene>
<sequence>MAKNDSLADFVTQATTGSEWNIIFNRDLRQTEISQHDSWAGHRPLKDLTPGLFKLSTAKNGSLADFVTQATTGSEWNIIFNRDLRQTEISQVVILLQYIGPIPPPLDEATDSYKWTLTSTGDGAGHSQTHLPTLSTGGTAKGCQRWEKDYGASFLRQ</sequence>
<evidence type="ECO:0000313" key="2">
    <source>
        <dbReference type="Proteomes" id="UP000195402"/>
    </source>
</evidence>
<keyword evidence="2" id="KW-1185">Reference proteome</keyword>
<comment type="caution">
    <text evidence="1">The sequence shown here is derived from an EMBL/GenBank/DDBJ whole genome shotgun (WGS) entry which is preliminary data.</text>
</comment>
<dbReference type="InParanoid" id="A0A200QE05"/>
<name>A0A200QE05_MACCD</name>
<organism evidence="1 2">
    <name type="scientific">Macleaya cordata</name>
    <name type="common">Five-seeded plume-poppy</name>
    <name type="synonym">Bocconia cordata</name>
    <dbReference type="NCBI Taxonomy" id="56857"/>
    <lineage>
        <taxon>Eukaryota</taxon>
        <taxon>Viridiplantae</taxon>
        <taxon>Streptophyta</taxon>
        <taxon>Embryophyta</taxon>
        <taxon>Tracheophyta</taxon>
        <taxon>Spermatophyta</taxon>
        <taxon>Magnoliopsida</taxon>
        <taxon>Ranunculales</taxon>
        <taxon>Papaveraceae</taxon>
        <taxon>Papaveroideae</taxon>
        <taxon>Macleaya</taxon>
    </lineage>
</organism>
<dbReference type="Proteomes" id="UP000195402">
    <property type="component" value="Unassembled WGS sequence"/>
</dbReference>
<proteinExistence type="predicted"/>
<dbReference type="AlphaFoldDB" id="A0A200QE05"/>
<evidence type="ECO:0000313" key="1">
    <source>
        <dbReference type="EMBL" id="OVA08627.1"/>
    </source>
</evidence>
<protein>
    <submittedName>
        <fullName evidence="1">Uncharacterized protein</fullName>
    </submittedName>
</protein>
<accession>A0A200QE05</accession>
<dbReference type="EMBL" id="MVGT01002317">
    <property type="protein sequence ID" value="OVA08627.1"/>
    <property type="molecule type" value="Genomic_DNA"/>
</dbReference>